<evidence type="ECO:0000313" key="1">
    <source>
        <dbReference type="EMBL" id="MBE0367609.1"/>
    </source>
</evidence>
<keyword evidence="2" id="KW-1185">Reference proteome</keyword>
<sequence>MEGRFRKPLKSSEKLWTLKPVQGDGGFYLEVGFLLRSPR</sequence>
<proteinExistence type="predicted"/>
<dbReference type="Proteomes" id="UP000615755">
    <property type="component" value="Unassembled WGS sequence"/>
</dbReference>
<gene>
    <name evidence="1" type="ORF">PAUR_a0998</name>
</gene>
<accession>A0ABR9EB63</accession>
<dbReference type="EMBL" id="AQGV01000012">
    <property type="protein sequence ID" value="MBE0367609.1"/>
    <property type="molecule type" value="Genomic_DNA"/>
</dbReference>
<reference evidence="1 2" key="1">
    <citation type="submission" date="2015-03" db="EMBL/GenBank/DDBJ databases">
        <title>Genome sequence of Pseudoalteromonas aurantia.</title>
        <authorList>
            <person name="Xie B.-B."/>
            <person name="Rong J.-C."/>
            <person name="Qin Q.-L."/>
            <person name="Zhang Y.-Z."/>
        </authorList>
    </citation>
    <scope>NUCLEOTIDE SEQUENCE [LARGE SCALE GENOMIC DNA]</scope>
    <source>
        <strain evidence="1 2">208</strain>
    </source>
</reference>
<evidence type="ECO:0000313" key="2">
    <source>
        <dbReference type="Proteomes" id="UP000615755"/>
    </source>
</evidence>
<organism evidence="1 2">
    <name type="scientific">Pseudoalteromonas aurantia 208</name>
    <dbReference type="NCBI Taxonomy" id="1314867"/>
    <lineage>
        <taxon>Bacteria</taxon>
        <taxon>Pseudomonadati</taxon>
        <taxon>Pseudomonadota</taxon>
        <taxon>Gammaproteobacteria</taxon>
        <taxon>Alteromonadales</taxon>
        <taxon>Pseudoalteromonadaceae</taxon>
        <taxon>Pseudoalteromonas</taxon>
    </lineage>
</organism>
<name>A0ABR9EB63_9GAMM</name>
<comment type="caution">
    <text evidence="1">The sequence shown here is derived from an EMBL/GenBank/DDBJ whole genome shotgun (WGS) entry which is preliminary data.</text>
</comment>
<protein>
    <submittedName>
        <fullName evidence="1">Uncharacterized protein</fullName>
    </submittedName>
</protein>